<proteinExistence type="inferred from homology"/>
<dbReference type="Gene3D" id="3.40.50.1820">
    <property type="entry name" value="alpha/beta hydrolase"/>
    <property type="match status" value="1"/>
</dbReference>
<dbReference type="Pfam" id="PF06441">
    <property type="entry name" value="EHN"/>
    <property type="match status" value="1"/>
</dbReference>
<evidence type="ECO:0000256" key="3">
    <source>
        <dbReference type="ARBA" id="ARBA00022801"/>
    </source>
</evidence>
<comment type="similarity">
    <text evidence="1">Belongs to the peptidase S33 family.</text>
</comment>
<organism evidence="5 6">
    <name type="scientific">Botryotinia fuckeliana (strain T4)</name>
    <name type="common">Noble rot fungus</name>
    <name type="synonym">Botrytis cinerea</name>
    <dbReference type="NCBI Taxonomy" id="999810"/>
    <lineage>
        <taxon>Eukaryota</taxon>
        <taxon>Fungi</taxon>
        <taxon>Dikarya</taxon>
        <taxon>Ascomycota</taxon>
        <taxon>Pezizomycotina</taxon>
        <taxon>Leotiomycetes</taxon>
        <taxon>Helotiales</taxon>
        <taxon>Sclerotiniaceae</taxon>
        <taxon>Botrytis</taxon>
    </lineage>
</organism>
<dbReference type="EMBL" id="FQ790354">
    <property type="protein sequence ID" value="CCD55364.1"/>
    <property type="molecule type" value="Genomic_DNA"/>
</dbReference>
<dbReference type="Proteomes" id="UP000008177">
    <property type="component" value="Unplaced contigs"/>
</dbReference>
<feature type="domain" description="Epoxide hydrolase N-terminal" evidence="4">
    <location>
        <begin position="4"/>
        <end position="116"/>
    </location>
</feature>
<dbReference type="PRINTS" id="PR00412">
    <property type="entry name" value="EPOXHYDRLASE"/>
</dbReference>
<dbReference type="InterPro" id="IPR000639">
    <property type="entry name" value="Epox_hydrolase-like"/>
</dbReference>
<dbReference type="AlphaFoldDB" id="G2YUR6"/>
<dbReference type="HOGENOM" id="CLU_019414_0_2_1"/>
<keyword evidence="3 5" id="KW-0378">Hydrolase</keyword>
<dbReference type="eggNOG" id="KOG2565">
    <property type="taxonomic scope" value="Eukaryota"/>
</dbReference>
<dbReference type="InParanoid" id="G2YUR6"/>
<dbReference type="InterPro" id="IPR029058">
    <property type="entry name" value="AB_hydrolase_fold"/>
</dbReference>
<dbReference type="SUPFAM" id="SSF53474">
    <property type="entry name" value="alpha/beta-Hydrolases"/>
    <property type="match status" value="1"/>
</dbReference>
<evidence type="ECO:0000259" key="4">
    <source>
        <dbReference type="Pfam" id="PF06441"/>
    </source>
</evidence>
<gene>
    <name evidence="5" type="ORF">BofuT4_P157600.1</name>
</gene>
<dbReference type="STRING" id="999810.G2YUR6"/>
<evidence type="ECO:0000256" key="1">
    <source>
        <dbReference type="ARBA" id="ARBA00010088"/>
    </source>
</evidence>
<dbReference type="OrthoDB" id="7130006at2759"/>
<reference evidence="6" key="1">
    <citation type="journal article" date="2011" name="PLoS Genet.">
        <title>Genomic analysis of the necrotrophic fungal pathogens Sclerotinia sclerotiorum and Botrytis cinerea.</title>
        <authorList>
            <person name="Amselem J."/>
            <person name="Cuomo C.A."/>
            <person name="van Kan J.A."/>
            <person name="Viaud M."/>
            <person name="Benito E.P."/>
            <person name="Couloux A."/>
            <person name="Coutinho P.M."/>
            <person name="de Vries R.P."/>
            <person name="Dyer P.S."/>
            <person name="Fillinger S."/>
            <person name="Fournier E."/>
            <person name="Gout L."/>
            <person name="Hahn M."/>
            <person name="Kohn L."/>
            <person name="Lapalu N."/>
            <person name="Plummer K.M."/>
            <person name="Pradier J.M."/>
            <person name="Quevillon E."/>
            <person name="Sharon A."/>
            <person name="Simon A."/>
            <person name="ten Have A."/>
            <person name="Tudzynski B."/>
            <person name="Tudzynski P."/>
            <person name="Wincker P."/>
            <person name="Andrew M."/>
            <person name="Anthouard V."/>
            <person name="Beever R.E."/>
            <person name="Beffa R."/>
            <person name="Benoit I."/>
            <person name="Bouzid O."/>
            <person name="Brault B."/>
            <person name="Chen Z."/>
            <person name="Choquer M."/>
            <person name="Collemare J."/>
            <person name="Cotton P."/>
            <person name="Danchin E.G."/>
            <person name="Da Silva C."/>
            <person name="Gautier A."/>
            <person name="Giraud C."/>
            <person name="Giraud T."/>
            <person name="Gonzalez C."/>
            <person name="Grossetete S."/>
            <person name="Guldener U."/>
            <person name="Henrissat B."/>
            <person name="Howlett B.J."/>
            <person name="Kodira C."/>
            <person name="Kretschmer M."/>
            <person name="Lappartient A."/>
            <person name="Leroch M."/>
            <person name="Levis C."/>
            <person name="Mauceli E."/>
            <person name="Neuveglise C."/>
            <person name="Oeser B."/>
            <person name="Pearson M."/>
            <person name="Poulain J."/>
            <person name="Poussereau N."/>
            <person name="Quesneville H."/>
            <person name="Rascle C."/>
            <person name="Schumacher J."/>
            <person name="Segurens B."/>
            <person name="Sexton A."/>
            <person name="Silva E."/>
            <person name="Sirven C."/>
            <person name="Soanes D.M."/>
            <person name="Talbot N.J."/>
            <person name="Templeton M."/>
            <person name="Yandava C."/>
            <person name="Yarden O."/>
            <person name="Zeng Q."/>
            <person name="Rollins J.A."/>
            <person name="Lebrun M.H."/>
            <person name="Dickman M."/>
        </authorList>
    </citation>
    <scope>NUCLEOTIDE SEQUENCE [LARGE SCALE GENOMIC DNA]</scope>
    <source>
        <strain evidence="6">T4</strain>
    </source>
</reference>
<name>G2YUR6_BOTF4</name>
<protein>
    <submittedName>
        <fullName evidence="5">Similar to epoxide hydrolase</fullName>
    </submittedName>
</protein>
<evidence type="ECO:0000256" key="2">
    <source>
        <dbReference type="ARBA" id="ARBA00022797"/>
    </source>
</evidence>
<evidence type="ECO:0000313" key="6">
    <source>
        <dbReference type="Proteomes" id="UP000008177"/>
    </source>
</evidence>
<dbReference type="InterPro" id="IPR010497">
    <property type="entry name" value="Epoxide_hydro_N"/>
</dbReference>
<evidence type="ECO:0000313" key="5">
    <source>
        <dbReference type="EMBL" id="CCD55364.1"/>
    </source>
</evidence>
<dbReference type="InterPro" id="IPR016292">
    <property type="entry name" value="Epoxide_hydrolase"/>
</dbReference>
<sequence>MTDIHPFNILVPQDKINTLQTKLSLATFPDELPSESASAWDQGPPLSEIQRLTEKWKTWNWRNVENSLNEYPQFTTKIDVEGFGELDIHFLHQESPVKNAIPLLFVHGWPGSFLEVLKILPHLQSPAASTSSPHPSFHIVAPSLPNFGFSSGVKKRGFAMAQYAETLNKLMIKLGYSEYVTQAGDWGFWITRAIGKLYPKHCKASHLNMVYAQPPKLLSNPIEKIGDMFMPYSELEKRAVERRKWFQVESRGYNALQSTKPQTLAYGLADSPVALLGWIYEKLHDWSDEYPWSDDEILTWVSVYYFSTAGPGTPQRIYYETMHTSKDKECTVDKLQQWTADVKLGLAYNPKDLENVPKRWGRTLGNVVYEVENDSGGRVWHFLLNKDCAANHSDRHFYSHEKPDLLVRDLRAMFGKGGKAFSIVQGRDGYE</sequence>
<dbReference type="GO" id="GO:0097176">
    <property type="term" value="P:epoxide metabolic process"/>
    <property type="evidence" value="ECO:0007669"/>
    <property type="project" value="TreeGrafter"/>
</dbReference>
<dbReference type="GO" id="GO:0004301">
    <property type="term" value="F:epoxide hydrolase activity"/>
    <property type="evidence" value="ECO:0007669"/>
    <property type="project" value="TreeGrafter"/>
</dbReference>
<dbReference type="PANTHER" id="PTHR21661">
    <property type="entry name" value="EPOXIDE HYDROLASE 1-RELATED"/>
    <property type="match status" value="1"/>
</dbReference>
<dbReference type="PIRSF" id="PIRSF001112">
    <property type="entry name" value="Epoxide_hydrolase"/>
    <property type="match status" value="1"/>
</dbReference>
<keyword evidence="2" id="KW-0058">Aromatic hydrocarbons catabolism</keyword>
<dbReference type="PANTHER" id="PTHR21661:SF35">
    <property type="entry name" value="EPOXIDE HYDROLASE"/>
    <property type="match status" value="1"/>
</dbReference>
<accession>G2YUR6</accession>